<keyword evidence="2 4" id="KW-0808">Transferase</keyword>
<reference evidence="8" key="1">
    <citation type="submission" date="2016-11" db="EMBL/GenBank/DDBJ databases">
        <authorList>
            <person name="Varghese N."/>
            <person name="Submissions S."/>
        </authorList>
    </citation>
    <scope>NUCLEOTIDE SEQUENCE [LARGE SCALE GENOMIC DNA]</scope>
    <source>
        <strain evidence="8">DSM 11003</strain>
    </source>
</reference>
<dbReference type="PANTHER" id="PTHR11061">
    <property type="entry name" value="RNA M5U METHYLTRANSFERASE"/>
    <property type="match status" value="1"/>
</dbReference>
<dbReference type="STRING" id="1123382.SAMN02745221_00593"/>
<keyword evidence="8" id="KW-1185">Reference proteome</keyword>
<dbReference type="Proteomes" id="UP000242329">
    <property type="component" value="Unassembled WGS sequence"/>
</dbReference>
<evidence type="ECO:0000256" key="4">
    <source>
        <dbReference type="PROSITE-ProRule" id="PRU01024"/>
    </source>
</evidence>
<dbReference type="GO" id="GO:0070475">
    <property type="term" value="P:rRNA base methylation"/>
    <property type="evidence" value="ECO:0007669"/>
    <property type="project" value="TreeGrafter"/>
</dbReference>
<dbReference type="OrthoDB" id="9804590at2"/>
<dbReference type="EMBL" id="FQWY01000007">
    <property type="protein sequence ID" value="SHG61224.1"/>
    <property type="molecule type" value="Genomic_DNA"/>
</dbReference>
<feature type="binding site" evidence="4">
    <location>
        <position position="276"/>
    </location>
    <ligand>
        <name>S-adenosyl-L-methionine</name>
        <dbReference type="ChEBI" id="CHEBI:59789"/>
    </ligand>
</feature>
<proteinExistence type="inferred from homology"/>
<dbReference type="PROSITE" id="PS50926">
    <property type="entry name" value="TRAM"/>
    <property type="match status" value="1"/>
</dbReference>
<dbReference type="PROSITE" id="PS01230">
    <property type="entry name" value="TRMA_1"/>
    <property type="match status" value="1"/>
</dbReference>
<keyword evidence="3 4" id="KW-0949">S-adenosyl-L-methionine</keyword>
<feature type="active site" description="Nucleophile" evidence="4">
    <location>
        <position position="369"/>
    </location>
</feature>
<feature type="binding site" evidence="4">
    <location>
        <position position="342"/>
    </location>
    <ligand>
        <name>S-adenosyl-L-methionine</name>
        <dbReference type="ChEBI" id="CHEBI:59789"/>
    </ligand>
</feature>
<keyword evidence="1 4" id="KW-0489">Methyltransferase</keyword>
<feature type="binding site" evidence="4">
    <location>
        <position position="247"/>
    </location>
    <ligand>
        <name>S-adenosyl-L-methionine</name>
        <dbReference type="ChEBI" id="CHEBI:59789"/>
    </ligand>
</feature>
<dbReference type="InterPro" id="IPR012340">
    <property type="entry name" value="NA-bd_OB-fold"/>
</dbReference>
<dbReference type="InterPro" id="IPR030390">
    <property type="entry name" value="MeTrfase_TrmA_AS"/>
</dbReference>
<dbReference type="AlphaFoldDB" id="A0A1M5L7Y0"/>
<name>A0A1M5L7Y0_9FIRM</name>
<feature type="binding site" evidence="4">
    <location>
        <position position="297"/>
    </location>
    <ligand>
        <name>S-adenosyl-L-methionine</name>
        <dbReference type="ChEBI" id="CHEBI:59789"/>
    </ligand>
</feature>
<evidence type="ECO:0000256" key="5">
    <source>
        <dbReference type="PROSITE-ProRule" id="PRU10015"/>
    </source>
</evidence>
<feature type="active site" evidence="5">
    <location>
        <position position="369"/>
    </location>
</feature>
<evidence type="ECO:0000259" key="6">
    <source>
        <dbReference type="PROSITE" id="PS50926"/>
    </source>
</evidence>
<organism evidence="7 8">
    <name type="scientific">Thermosyntropha lipolytica DSM 11003</name>
    <dbReference type="NCBI Taxonomy" id="1123382"/>
    <lineage>
        <taxon>Bacteria</taxon>
        <taxon>Bacillati</taxon>
        <taxon>Bacillota</taxon>
        <taxon>Clostridia</taxon>
        <taxon>Eubacteriales</taxon>
        <taxon>Syntrophomonadaceae</taxon>
        <taxon>Thermosyntropha</taxon>
    </lineage>
</organism>
<dbReference type="FunFam" id="2.40.50.140:FF:000097">
    <property type="entry name" value="23S rRNA (uracil(1939)-C(5))-methyltransferase RlmD"/>
    <property type="match status" value="1"/>
</dbReference>
<evidence type="ECO:0000256" key="1">
    <source>
        <dbReference type="ARBA" id="ARBA00022603"/>
    </source>
</evidence>
<dbReference type="Pfam" id="PF01938">
    <property type="entry name" value="TRAM"/>
    <property type="match status" value="1"/>
</dbReference>
<gene>
    <name evidence="7" type="ORF">SAMN02745221_00593</name>
</gene>
<dbReference type="InterPro" id="IPR002792">
    <property type="entry name" value="TRAM_dom"/>
</dbReference>
<dbReference type="NCBIfam" id="TIGR00479">
    <property type="entry name" value="rumA"/>
    <property type="match status" value="1"/>
</dbReference>
<dbReference type="InterPro" id="IPR029063">
    <property type="entry name" value="SAM-dependent_MTases_sf"/>
</dbReference>
<dbReference type="GO" id="GO:0070041">
    <property type="term" value="F:rRNA (uridine-C5-)-methyltransferase activity"/>
    <property type="evidence" value="ECO:0007669"/>
    <property type="project" value="UniProtKB-ARBA"/>
</dbReference>
<accession>A0A1M5L7Y0</accession>
<dbReference type="InterPro" id="IPR010280">
    <property type="entry name" value="U5_MeTrfase_fam"/>
</dbReference>
<feature type="domain" description="TRAM" evidence="6">
    <location>
        <begin position="1"/>
        <end position="52"/>
    </location>
</feature>
<evidence type="ECO:0000256" key="2">
    <source>
        <dbReference type="ARBA" id="ARBA00022679"/>
    </source>
</evidence>
<dbReference type="Gene3D" id="3.40.50.150">
    <property type="entry name" value="Vaccinia Virus protein VP39"/>
    <property type="match status" value="1"/>
</dbReference>
<dbReference type="FunFam" id="3.40.50.150:FF:000009">
    <property type="entry name" value="23S rRNA (Uracil(1939)-C(5))-methyltransferase RlmD"/>
    <property type="match status" value="1"/>
</dbReference>
<dbReference type="Gene3D" id="2.40.50.140">
    <property type="entry name" value="Nucleic acid-binding proteins"/>
    <property type="match status" value="1"/>
</dbReference>
<dbReference type="PANTHER" id="PTHR11061:SF30">
    <property type="entry name" value="TRNA (URACIL(54)-C(5))-METHYLTRANSFERASE"/>
    <property type="match status" value="1"/>
</dbReference>
<dbReference type="Pfam" id="PF05958">
    <property type="entry name" value="tRNA_U5-meth_tr"/>
    <property type="match status" value="1"/>
</dbReference>
<dbReference type="SUPFAM" id="SSF50249">
    <property type="entry name" value="Nucleic acid-binding proteins"/>
    <property type="match status" value="1"/>
</dbReference>
<comment type="similarity">
    <text evidence="4">Belongs to the class I-like SAM-binding methyltransferase superfamily. RNA M5U methyltransferase family.</text>
</comment>
<dbReference type="SUPFAM" id="SSF53335">
    <property type="entry name" value="S-adenosyl-L-methionine-dependent methyltransferases"/>
    <property type="match status" value="1"/>
</dbReference>
<dbReference type="CDD" id="cd02440">
    <property type="entry name" value="AdoMet_MTases"/>
    <property type="match status" value="1"/>
</dbReference>
<evidence type="ECO:0000313" key="7">
    <source>
        <dbReference type="EMBL" id="SHG61224.1"/>
    </source>
</evidence>
<dbReference type="RefSeq" id="WP_073089738.1">
    <property type="nucleotide sequence ID" value="NZ_FQWY01000007.1"/>
</dbReference>
<evidence type="ECO:0000256" key="3">
    <source>
        <dbReference type="ARBA" id="ARBA00022691"/>
    </source>
</evidence>
<evidence type="ECO:0000313" key="8">
    <source>
        <dbReference type="Proteomes" id="UP000242329"/>
    </source>
</evidence>
<dbReference type="PROSITE" id="PS51687">
    <property type="entry name" value="SAM_MT_RNA_M5U"/>
    <property type="match status" value="1"/>
</dbReference>
<sequence>MQARIDGITHKGEGVARINGKAVFIPFALPGEEVELDITEEKKNYAYGRLEKIIHPSPARTTPLCSHYYTCGGCSFQHVDYEEELQLKKRIVTDAVTRIGKIEARINEVERSSKPYRYRNKVTWHVAKGRLGYYRAESRELVPIDDCLLIKEDMAKISRKIGFILKEIAHEGQGEIIVRQSSYNGKIMLICDLPSLEPEKILSRLKEDVDGIYIKQKNRLIHFYGDLYLEEKIGANIFRLSPGSFFQVNQEQNEKIISFIQSYLNLTGKETLLDAYCGVGSIGISLAGRAAKVLGIENNREAVKNAEYNAHYNRLNNCRFLAGDCEKILPVLNEKFDMVIVDPPRSGLKKEVIASLIKAAPQKIAYVSCNPATLARDLNLIQASGYIIEEIKPFDMFSKTYHVECVAGIRRID</sequence>
<dbReference type="Gene3D" id="2.40.50.1070">
    <property type="match status" value="1"/>
</dbReference>
<protein>
    <submittedName>
        <fullName evidence="7">23S rRNA (Uracil1939-C5)-methyltransferase</fullName>
    </submittedName>
</protein>